<evidence type="ECO:0000313" key="2">
    <source>
        <dbReference type="Proteomes" id="UP000824267"/>
    </source>
</evidence>
<sequence>MKRILILLVAVIGLSSCKPLEKDVFEPDYQNANLLPRLTCWIDQPSFENAYGANSYSVKASNDLRNPYGLTETPYGKGVHELTDKTKLYTAEKRIQDAAEVFYYEVSNNICDMTTRRAGNIVIRAGAIYNKNNYKWSWLSGFTVGLLNVFGMPFCSNTTELEVIVEIYDTRNNLVAKFNERGYSKQDMAFYHGYYQFQRRAATLALQDGLMKIKELIEKDNLLIRTKLK</sequence>
<organism evidence="1 2">
    <name type="scientific">Candidatus Onthomorpha intestinigallinarum</name>
    <dbReference type="NCBI Taxonomy" id="2840880"/>
    <lineage>
        <taxon>Bacteria</taxon>
        <taxon>Pseudomonadati</taxon>
        <taxon>Bacteroidota</taxon>
        <taxon>Bacteroidia</taxon>
        <taxon>Bacteroidales</taxon>
        <taxon>Candidatus Onthomorpha</taxon>
    </lineage>
</organism>
<accession>A0A9D1RHF8</accession>
<dbReference type="EMBL" id="DXGG01000212">
    <property type="protein sequence ID" value="HIW87949.1"/>
    <property type="molecule type" value="Genomic_DNA"/>
</dbReference>
<reference evidence="1" key="1">
    <citation type="journal article" date="2021" name="PeerJ">
        <title>Extensive microbial diversity within the chicken gut microbiome revealed by metagenomics and culture.</title>
        <authorList>
            <person name="Gilroy R."/>
            <person name="Ravi A."/>
            <person name="Getino M."/>
            <person name="Pursley I."/>
            <person name="Horton D.L."/>
            <person name="Alikhan N.F."/>
            <person name="Baker D."/>
            <person name="Gharbi K."/>
            <person name="Hall N."/>
            <person name="Watson M."/>
            <person name="Adriaenssens E.M."/>
            <person name="Foster-Nyarko E."/>
            <person name="Jarju S."/>
            <person name="Secka A."/>
            <person name="Antonio M."/>
            <person name="Oren A."/>
            <person name="Chaudhuri R.R."/>
            <person name="La Ragione R."/>
            <person name="Hildebrand F."/>
            <person name="Pallen M.J."/>
        </authorList>
    </citation>
    <scope>NUCLEOTIDE SEQUENCE</scope>
    <source>
        <strain evidence="1">Gambia16-930</strain>
    </source>
</reference>
<name>A0A9D1RHF8_9BACT</name>
<comment type="caution">
    <text evidence="1">The sequence shown here is derived from an EMBL/GenBank/DDBJ whole genome shotgun (WGS) entry which is preliminary data.</text>
</comment>
<reference evidence="1" key="2">
    <citation type="submission" date="2021-04" db="EMBL/GenBank/DDBJ databases">
        <authorList>
            <person name="Gilroy R."/>
        </authorList>
    </citation>
    <scope>NUCLEOTIDE SEQUENCE</scope>
    <source>
        <strain evidence="1">Gambia16-930</strain>
    </source>
</reference>
<evidence type="ECO:0000313" key="1">
    <source>
        <dbReference type="EMBL" id="HIW87949.1"/>
    </source>
</evidence>
<dbReference type="Proteomes" id="UP000824267">
    <property type="component" value="Unassembled WGS sequence"/>
</dbReference>
<evidence type="ECO:0008006" key="3">
    <source>
        <dbReference type="Google" id="ProtNLM"/>
    </source>
</evidence>
<proteinExistence type="predicted"/>
<protein>
    <recommendedName>
        <fullName evidence="3">Lipoprotein</fullName>
    </recommendedName>
</protein>
<gene>
    <name evidence="1" type="ORF">IAC47_06725</name>
</gene>
<dbReference type="AlphaFoldDB" id="A0A9D1RHF8"/>
<dbReference type="PROSITE" id="PS51257">
    <property type="entry name" value="PROKAR_LIPOPROTEIN"/>
    <property type="match status" value="1"/>
</dbReference>